<keyword evidence="3" id="KW-0997">Cell inner membrane</keyword>
<keyword evidence="7 8" id="KW-0472">Membrane</keyword>
<dbReference type="Gene3D" id="3.40.720.10">
    <property type="entry name" value="Alkaline Phosphatase, subunit A"/>
    <property type="match status" value="1"/>
</dbReference>
<dbReference type="NCBIfam" id="NF028537">
    <property type="entry name" value="P_eth_NH2_trans"/>
    <property type="match status" value="1"/>
</dbReference>
<evidence type="ECO:0000256" key="4">
    <source>
        <dbReference type="ARBA" id="ARBA00022679"/>
    </source>
</evidence>
<evidence type="ECO:0000313" key="12">
    <source>
        <dbReference type="Proteomes" id="UP000823786"/>
    </source>
</evidence>
<dbReference type="Proteomes" id="UP000823786">
    <property type="component" value="Unassembled WGS sequence"/>
</dbReference>
<evidence type="ECO:0000256" key="2">
    <source>
        <dbReference type="ARBA" id="ARBA00022475"/>
    </source>
</evidence>
<evidence type="ECO:0000256" key="5">
    <source>
        <dbReference type="ARBA" id="ARBA00022692"/>
    </source>
</evidence>
<dbReference type="GO" id="GO:0016740">
    <property type="term" value="F:transferase activity"/>
    <property type="evidence" value="ECO:0007669"/>
    <property type="project" value="UniProtKB-KW"/>
</dbReference>
<feature type="transmembrane region" description="Helical" evidence="8">
    <location>
        <begin position="52"/>
        <end position="74"/>
    </location>
</feature>
<name>A0ABS4ELN1_9HYPH</name>
<dbReference type="InterPro" id="IPR012549">
    <property type="entry name" value="EptA-like_N"/>
</dbReference>
<evidence type="ECO:0000256" key="6">
    <source>
        <dbReference type="ARBA" id="ARBA00022989"/>
    </source>
</evidence>
<feature type="domain" description="Sulfatase N-terminal" evidence="9">
    <location>
        <begin position="240"/>
        <end position="526"/>
    </location>
</feature>
<feature type="transmembrane region" description="Helical" evidence="8">
    <location>
        <begin position="21"/>
        <end position="40"/>
    </location>
</feature>
<feature type="transmembrane region" description="Helical" evidence="8">
    <location>
        <begin position="159"/>
        <end position="178"/>
    </location>
</feature>
<reference evidence="11 12" key="1">
    <citation type="submission" date="2021-03" db="EMBL/GenBank/DDBJ databases">
        <title>Genomic Encyclopedia of Type Strains, Phase IV (KMG-IV): sequencing the most valuable type-strain genomes for metagenomic binning, comparative biology and taxonomic classification.</title>
        <authorList>
            <person name="Goeker M."/>
        </authorList>
    </citation>
    <scope>NUCLEOTIDE SEQUENCE [LARGE SCALE GENOMIC DNA]</scope>
    <source>
        <strain evidence="11 12">DSM 26427</strain>
    </source>
</reference>
<evidence type="ECO:0000256" key="7">
    <source>
        <dbReference type="ARBA" id="ARBA00023136"/>
    </source>
</evidence>
<organism evidence="11 12">
    <name type="scientific">Rhizobium herbae</name>
    <dbReference type="NCBI Taxonomy" id="508661"/>
    <lineage>
        <taxon>Bacteria</taxon>
        <taxon>Pseudomonadati</taxon>
        <taxon>Pseudomonadota</taxon>
        <taxon>Alphaproteobacteria</taxon>
        <taxon>Hyphomicrobiales</taxon>
        <taxon>Rhizobiaceae</taxon>
        <taxon>Rhizobium/Agrobacterium group</taxon>
        <taxon>Rhizobium</taxon>
    </lineage>
</organism>
<dbReference type="InterPro" id="IPR040423">
    <property type="entry name" value="PEA_transferase"/>
</dbReference>
<dbReference type="Pfam" id="PF08019">
    <property type="entry name" value="EptA_B_N"/>
    <property type="match status" value="1"/>
</dbReference>
<protein>
    <submittedName>
        <fullName evidence="11">Lipid A ethanolaminephosphotransferase</fullName>
        <ecNumber evidence="11">2.7.8.-</ecNumber>
    </submittedName>
</protein>
<dbReference type="Pfam" id="PF00884">
    <property type="entry name" value="Sulfatase"/>
    <property type="match status" value="1"/>
</dbReference>
<keyword evidence="5 8" id="KW-0812">Transmembrane</keyword>
<keyword evidence="6 8" id="KW-1133">Transmembrane helix</keyword>
<keyword evidence="4 11" id="KW-0808">Transferase</keyword>
<dbReference type="RefSeq" id="WP_327791254.1">
    <property type="nucleotide sequence ID" value="NZ_JAGGJV010000004.1"/>
</dbReference>
<feature type="transmembrane region" description="Helical" evidence="8">
    <location>
        <begin position="81"/>
        <end position="100"/>
    </location>
</feature>
<feature type="domain" description="Phosphoethanolamine transferase N-terminal" evidence="10">
    <location>
        <begin position="61"/>
        <end position="208"/>
    </location>
</feature>
<sequence>MSLETLSTAAPRLTRPAIGSATLSVIVALYLIFVTNGTFWTKAVDYLGAPSFGLILLGIGLFALFSAVCVAVSVKYLTKPVFIVLIMSAAAASRFMDHFGTVIDVDMIRNAAETTGSEAGHLLTEGFLIHMTLFGVLPSVLVALVRIQHRPFFQKFKWNMALVLSCLAVFASVGLANVRTFAATTRQHRDLMATLNPVAPIVSVVRYVMASEAEKDIVVQSLGADAHVIAPTASGKPRVTVIVAGETARAENFSLNGYARDTNPELGRQDIRYFTDTSSCGTATAVSLPCMFSVYTRSTYTHQKGLETENLLDVLTHAGIRAEWWDNNTGSKALANRIAYTSLSTINDPRFCKDHECLDDVHLDRLGAWLDAVKGDSVLVLHQLGSHGPAYFQRYPDAFRRFTPDCRTPELGNCSRDEIVNAYDNTILYTDHVLSTVIDMLKARENRMAGSMIYMSDHGESLGEHGLYLHGAPYFIAPSQQTHVPFVLWQGTEAKVGTNQTCLQAKTSEPQSHDNLFHTVLGMMNVATKVYDPALDVLASCRGGAAS</sequence>
<gene>
    <name evidence="11" type="ORF">J2Z75_002369</name>
</gene>
<accession>A0ABS4ELN1</accession>
<dbReference type="CDD" id="cd16017">
    <property type="entry name" value="LptA"/>
    <property type="match status" value="1"/>
</dbReference>
<keyword evidence="12" id="KW-1185">Reference proteome</keyword>
<evidence type="ECO:0000259" key="9">
    <source>
        <dbReference type="Pfam" id="PF00884"/>
    </source>
</evidence>
<dbReference type="PANTHER" id="PTHR30443">
    <property type="entry name" value="INNER MEMBRANE PROTEIN"/>
    <property type="match status" value="1"/>
</dbReference>
<proteinExistence type="predicted"/>
<evidence type="ECO:0000256" key="1">
    <source>
        <dbReference type="ARBA" id="ARBA00004429"/>
    </source>
</evidence>
<dbReference type="InterPro" id="IPR058130">
    <property type="entry name" value="PEA_transf_C"/>
</dbReference>
<dbReference type="PANTHER" id="PTHR30443:SF0">
    <property type="entry name" value="PHOSPHOETHANOLAMINE TRANSFERASE EPTA"/>
    <property type="match status" value="1"/>
</dbReference>
<evidence type="ECO:0000256" key="3">
    <source>
        <dbReference type="ARBA" id="ARBA00022519"/>
    </source>
</evidence>
<comment type="subcellular location">
    <subcellularLocation>
        <location evidence="1">Cell inner membrane</location>
        <topology evidence="1">Multi-pass membrane protein</topology>
    </subcellularLocation>
</comment>
<keyword evidence="2" id="KW-1003">Cell membrane</keyword>
<comment type="caution">
    <text evidence="11">The sequence shown here is derived from an EMBL/GenBank/DDBJ whole genome shotgun (WGS) entry which is preliminary data.</text>
</comment>
<dbReference type="InterPro" id="IPR000917">
    <property type="entry name" value="Sulfatase_N"/>
</dbReference>
<feature type="transmembrane region" description="Helical" evidence="8">
    <location>
        <begin position="127"/>
        <end position="147"/>
    </location>
</feature>
<dbReference type="SUPFAM" id="SSF53649">
    <property type="entry name" value="Alkaline phosphatase-like"/>
    <property type="match status" value="1"/>
</dbReference>
<dbReference type="EC" id="2.7.8.-" evidence="11"/>
<evidence type="ECO:0000313" key="11">
    <source>
        <dbReference type="EMBL" id="MBP1858857.1"/>
    </source>
</evidence>
<evidence type="ECO:0000256" key="8">
    <source>
        <dbReference type="SAM" id="Phobius"/>
    </source>
</evidence>
<dbReference type="EMBL" id="JAGGJV010000004">
    <property type="protein sequence ID" value="MBP1858857.1"/>
    <property type="molecule type" value="Genomic_DNA"/>
</dbReference>
<evidence type="ECO:0000259" key="10">
    <source>
        <dbReference type="Pfam" id="PF08019"/>
    </source>
</evidence>
<dbReference type="InterPro" id="IPR017850">
    <property type="entry name" value="Alkaline_phosphatase_core_sf"/>
</dbReference>